<dbReference type="Pfam" id="PF05600">
    <property type="entry name" value="CDK5RAP3"/>
    <property type="match status" value="1"/>
</dbReference>
<evidence type="ECO:0000256" key="2">
    <source>
        <dbReference type="SAM" id="MobiDB-lite"/>
    </source>
</evidence>
<dbReference type="GO" id="GO:0005730">
    <property type="term" value="C:nucleolus"/>
    <property type="evidence" value="ECO:0007669"/>
    <property type="project" value="Ensembl"/>
</dbReference>
<reference evidence="4" key="1">
    <citation type="submission" date="2017-10" db="EMBL/GenBank/DDBJ databases">
        <title>A new Pekin duck reference genome.</title>
        <authorList>
            <person name="Hou Z.-C."/>
            <person name="Zhou Z.-K."/>
            <person name="Zhu F."/>
            <person name="Hou S.-S."/>
        </authorList>
    </citation>
    <scope>NUCLEOTIDE SEQUENCE [LARGE SCALE GENOMIC DNA]</scope>
</reference>
<keyword evidence="4" id="KW-1185">Reference proteome</keyword>
<dbReference type="GO" id="GO:1990756">
    <property type="term" value="F:ubiquitin-like ligase-substrate adaptor activity"/>
    <property type="evidence" value="ECO:0007669"/>
    <property type="project" value="Ensembl"/>
</dbReference>
<dbReference type="GO" id="GO:0031398">
    <property type="term" value="P:positive regulation of protein ubiquitination"/>
    <property type="evidence" value="ECO:0007669"/>
    <property type="project" value="Ensembl"/>
</dbReference>
<sequence>MQVGSGGGGERGRGQGARSRCRSRSRCHLRPPPPCRPQAPPQDYRDVPIDIQTSKLLDWLLDRRHCGRRWQAQARLVRQRMEAALRDMPEHPEIRQLLAGSALHYFHCLRIVEILRGTEASTRNLFGRYSSQRMKDWQEIVALYEKENTYLAELASLLVRSVSYEAPALRKQISRCQQAQQDFARREEECQLAAAELRERFYASCKQYGITGDNVRQELLALVKELPSLLSEIGAGASALTEGIELYEACVEFVCESSAEPVLPLLRHVGRRGNTTVYEWRTGLEPVRVERPEVQEVPEQPKEDAIDWGDFTLEPSGTSDGAATGGAQDEIDWGIALEPSPQQDDGIDWGDGDGDGAQIAVLEAGTEVPEGVACGSEALTVLELAETRNQFLDELMEVRGPRERAAAAEAEAGGAAAGQAGGAGPEAAGGAGRAGQPGAQTGPAAGHDQGAPAADRGRHLQALRRAAGEPDGGLPVSPRGPGPPPRGPGPPPLVPPQLPVATGWALLNKAEAPSLCLSLCASGGGL</sequence>
<feature type="compositionally biased region" description="Low complexity" evidence="2">
    <location>
        <begin position="316"/>
        <end position="326"/>
    </location>
</feature>
<feature type="compositionally biased region" description="Basic and acidic residues" evidence="2">
    <location>
        <begin position="293"/>
        <end position="305"/>
    </location>
</feature>
<dbReference type="GO" id="GO:0032991">
    <property type="term" value="C:protein-containing complex"/>
    <property type="evidence" value="ECO:0007669"/>
    <property type="project" value="Ensembl"/>
</dbReference>
<dbReference type="GO" id="GO:0045944">
    <property type="term" value="P:positive regulation of transcription by RNA polymerase II"/>
    <property type="evidence" value="ECO:0007669"/>
    <property type="project" value="Ensembl"/>
</dbReference>
<reference evidence="3" key="2">
    <citation type="submission" date="2025-08" db="UniProtKB">
        <authorList>
            <consortium name="Ensembl"/>
        </authorList>
    </citation>
    <scope>IDENTIFICATION</scope>
</reference>
<dbReference type="GO" id="GO:0030968">
    <property type="term" value="P:endoplasmic reticulum unfolded protein response"/>
    <property type="evidence" value="ECO:0007669"/>
    <property type="project" value="Ensembl"/>
</dbReference>
<dbReference type="InterPro" id="IPR008491">
    <property type="entry name" value="CDK5RAP3"/>
</dbReference>
<dbReference type="GO" id="GO:0044389">
    <property type="term" value="F:ubiquitin-like protein ligase binding"/>
    <property type="evidence" value="ECO:0007669"/>
    <property type="project" value="Ensembl"/>
</dbReference>
<feature type="compositionally biased region" description="Gly residues" evidence="2">
    <location>
        <begin position="415"/>
        <end position="435"/>
    </location>
</feature>
<dbReference type="GeneTree" id="ENSGT00390000000713"/>
<feature type="region of interest" description="Disordered" evidence="2">
    <location>
        <begin position="1"/>
        <end position="46"/>
    </location>
</feature>
<dbReference type="PANTHER" id="PTHR14894:SF0">
    <property type="entry name" value="CDK5 REGULATORY SUBUNIT-ASSOCIATED PROTEIN 3"/>
    <property type="match status" value="1"/>
</dbReference>
<dbReference type="Ensembl" id="ENSAPLT00000023879.1">
    <property type="protein sequence ID" value="ENSAPLP00000022085.1"/>
    <property type="gene ID" value="ENSAPLG00000018896.1"/>
</dbReference>
<dbReference type="AlphaFoldDB" id="A0A493T8V5"/>
<dbReference type="GO" id="GO:0007095">
    <property type="term" value="P:mitotic G2 DNA damage checkpoint signaling"/>
    <property type="evidence" value="ECO:0007669"/>
    <property type="project" value="Ensembl"/>
</dbReference>
<comment type="similarity">
    <text evidence="1">Belongs to the CDK5RAP3 family.</text>
</comment>
<evidence type="ECO:0000313" key="4">
    <source>
        <dbReference type="Proteomes" id="UP000016666"/>
    </source>
</evidence>
<dbReference type="GO" id="GO:0051019">
    <property type="term" value="F:mitogen-activated protein kinase binding"/>
    <property type="evidence" value="ECO:0007669"/>
    <property type="project" value="Ensembl"/>
</dbReference>
<dbReference type="GO" id="GO:0005829">
    <property type="term" value="C:cytosol"/>
    <property type="evidence" value="ECO:0007669"/>
    <property type="project" value="Ensembl"/>
</dbReference>
<dbReference type="GO" id="GO:1900182">
    <property type="term" value="P:positive regulation of protein localization to nucleus"/>
    <property type="evidence" value="ECO:0007669"/>
    <property type="project" value="Ensembl"/>
</dbReference>
<dbReference type="GO" id="GO:0060318">
    <property type="term" value="P:definitive erythrocyte differentiation"/>
    <property type="evidence" value="ECO:0007669"/>
    <property type="project" value="Ensembl"/>
</dbReference>
<proteinExistence type="inferred from homology"/>
<feature type="region of interest" description="Disordered" evidence="2">
    <location>
        <begin position="402"/>
        <end position="496"/>
    </location>
</feature>
<accession>A0A493T8V5</accession>
<dbReference type="GO" id="GO:0051059">
    <property type="term" value="F:NF-kappaB binding"/>
    <property type="evidence" value="ECO:0007669"/>
    <property type="project" value="Ensembl"/>
</dbReference>
<feature type="compositionally biased region" description="Pro residues" evidence="2">
    <location>
        <begin position="478"/>
        <end position="496"/>
    </location>
</feature>
<dbReference type="GO" id="GO:1903052">
    <property type="term" value="P:positive regulation of proteolysis involved in protein catabolic process"/>
    <property type="evidence" value="ECO:0007669"/>
    <property type="project" value="Ensembl"/>
</dbReference>
<dbReference type="GO" id="GO:0001889">
    <property type="term" value="P:liver development"/>
    <property type="evidence" value="ECO:0007669"/>
    <property type="project" value="Ensembl"/>
</dbReference>
<reference evidence="3" key="3">
    <citation type="submission" date="2025-09" db="UniProtKB">
        <authorList>
            <consortium name="Ensembl"/>
        </authorList>
    </citation>
    <scope>IDENTIFICATION</scope>
</reference>
<dbReference type="GO" id="GO:0030262">
    <property type="term" value="P:apoptotic nuclear changes"/>
    <property type="evidence" value="ECO:0007669"/>
    <property type="project" value="Ensembl"/>
</dbReference>
<organism evidence="3 4">
    <name type="scientific">Anas platyrhynchos platyrhynchos</name>
    <name type="common">Northern mallard</name>
    <dbReference type="NCBI Taxonomy" id="8840"/>
    <lineage>
        <taxon>Eukaryota</taxon>
        <taxon>Metazoa</taxon>
        <taxon>Chordata</taxon>
        <taxon>Craniata</taxon>
        <taxon>Vertebrata</taxon>
        <taxon>Euteleostomi</taxon>
        <taxon>Archelosauria</taxon>
        <taxon>Archosauria</taxon>
        <taxon>Dinosauria</taxon>
        <taxon>Saurischia</taxon>
        <taxon>Theropoda</taxon>
        <taxon>Coelurosauria</taxon>
        <taxon>Aves</taxon>
        <taxon>Neognathae</taxon>
        <taxon>Galloanserae</taxon>
        <taxon>Anseriformes</taxon>
        <taxon>Anatidae</taxon>
        <taxon>Anatinae</taxon>
        <taxon>Anas</taxon>
    </lineage>
</organism>
<dbReference type="STRING" id="8840.ENSAPLP00000022085"/>
<dbReference type="GO" id="GO:0005789">
    <property type="term" value="C:endoplasmic reticulum membrane"/>
    <property type="evidence" value="ECO:0007669"/>
    <property type="project" value="Ensembl"/>
</dbReference>
<feature type="compositionally biased region" description="Basic residues" evidence="2">
    <location>
        <begin position="19"/>
        <end position="29"/>
    </location>
</feature>
<dbReference type="GO" id="GO:0042177">
    <property type="term" value="P:negative regulation of protein catabolic process"/>
    <property type="evidence" value="ECO:0007669"/>
    <property type="project" value="Ensembl"/>
</dbReference>
<dbReference type="GO" id="GO:1901798">
    <property type="term" value="P:positive regulation of signal transduction by p53 class mediator"/>
    <property type="evidence" value="ECO:0007669"/>
    <property type="project" value="Ensembl"/>
</dbReference>
<feature type="compositionally biased region" description="Low complexity" evidence="2">
    <location>
        <begin position="436"/>
        <end position="446"/>
    </location>
</feature>
<dbReference type="GO" id="GO:0005813">
    <property type="term" value="C:centrosome"/>
    <property type="evidence" value="ECO:0007669"/>
    <property type="project" value="Ensembl"/>
</dbReference>
<dbReference type="GO" id="GO:0072344">
    <property type="term" value="P:rescue of stalled ribosome"/>
    <property type="evidence" value="ECO:0007669"/>
    <property type="project" value="Ensembl"/>
</dbReference>
<name>A0A493T8V5_ANAPP</name>
<evidence type="ECO:0000313" key="3">
    <source>
        <dbReference type="Ensembl" id="ENSAPLP00000022085.1"/>
    </source>
</evidence>
<dbReference type="Proteomes" id="UP000016666">
    <property type="component" value="Unassembled WGS sequence"/>
</dbReference>
<dbReference type="GO" id="GO:0005874">
    <property type="term" value="C:microtubule"/>
    <property type="evidence" value="ECO:0007669"/>
    <property type="project" value="Ensembl"/>
</dbReference>
<feature type="compositionally biased region" description="Pro residues" evidence="2">
    <location>
        <begin position="30"/>
        <end position="40"/>
    </location>
</feature>
<dbReference type="GO" id="GO:0071569">
    <property type="term" value="P:protein ufmylation"/>
    <property type="evidence" value="ECO:0007669"/>
    <property type="project" value="Ensembl"/>
</dbReference>
<gene>
    <name evidence="3" type="primary">CDK5RAP3</name>
</gene>
<feature type="region of interest" description="Disordered" evidence="2">
    <location>
        <begin position="293"/>
        <end position="326"/>
    </location>
</feature>
<dbReference type="GO" id="GO:0030332">
    <property type="term" value="F:cyclin binding"/>
    <property type="evidence" value="ECO:0007669"/>
    <property type="project" value="Ensembl"/>
</dbReference>
<dbReference type="GO" id="GO:0008283">
    <property type="term" value="P:cell population proliferation"/>
    <property type="evidence" value="ECO:0007669"/>
    <property type="project" value="Ensembl"/>
</dbReference>
<protein>
    <submittedName>
        <fullName evidence="3">CDK5 regulatory subunit associated protein 3</fullName>
    </submittedName>
</protein>
<dbReference type="PANTHER" id="PTHR14894">
    <property type="entry name" value="CDK5 REGULATORY SUBUNIT-ASSOCIATED PROTEIN 3"/>
    <property type="match status" value="1"/>
</dbReference>
<evidence type="ECO:0000256" key="1">
    <source>
        <dbReference type="ARBA" id="ARBA00007478"/>
    </source>
</evidence>
<dbReference type="GO" id="GO:0097371">
    <property type="term" value="F:MDM2/MDM4 family protein binding"/>
    <property type="evidence" value="ECO:0007669"/>
    <property type="project" value="Ensembl"/>
</dbReference>
<dbReference type="GO" id="GO:0140501">
    <property type="term" value="P:positive regulation of reticulophagy"/>
    <property type="evidence" value="ECO:0007669"/>
    <property type="project" value="Ensembl"/>
</dbReference>